<proteinExistence type="predicted"/>
<evidence type="ECO:0000256" key="1">
    <source>
        <dbReference type="SAM" id="SignalP"/>
    </source>
</evidence>
<protein>
    <submittedName>
        <fullName evidence="2">Uncharacterized protein</fullName>
    </submittedName>
</protein>
<comment type="caution">
    <text evidence="2">The sequence shown here is derived from an EMBL/GenBank/DDBJ whole genome shotgun (WGS) entry which is preliminary data.</text>
</comment>
<dbReference type="AlphaFoldDB" id="A0A5I5E0Z5"/>
<feature type="signal peptide" evidence="1">
    <location>
        <begin position="1"/>
        <end position="18"/>
    </location>
</feature>
<reference evidence="2" key="1">
    <citation type="journal article" date="2018" name="Genome Biol.">
        <title>SKESA: strategic k-mer extension for scrupulous assemblies.</title>
        <authorList>
            <person name="Souvorov A."/>
            <person name="Agarwala R."/>
            <person name="Lipman D.J."/>
        </authorList>
    </citation>
    <scope>NUCLEOTIDE SEQUENCE</scope>
    <source>
        <strain evidence="2">CDC 4648/53</strain>
    </source>
</reference>
<reference evidence="2" key="2">
    <citation type="submission" date="2018-07" db="EMBL/GenBank/DDBJ databases">
        <authorList>
            <consortium name="NCBI Pathogen Detection Project"/>
        </authorList>
    </citation>
    <scope>NUCLEOTIDE SEQUENCE</scope>
    <source>
        <strain evidence="2">CDC 4648/53</strain>
    </source>
</reference>
<sequence length="119" mass="13310">MKKMILSLSFFMVSNVYAISHKHREELAKSGCTQVQEANGTCNAIGSKNYIDETFVKHYKGMKIVWVQNESVTVEGKPASVVDSGGYGATWQQGIYKIITYKNNKIAVMENDIFKGHAK</sequence>
<feature type="chain" id="PRO_5030128617" evidence="1">
    <location>
        <begin position="19"/>
        <end position="119"/>
    </location>
</feature>
<accession>A0A5I5E0Z5</accession>
<name>A0A5I5E0Z5_SALET</name>
<dbReference type="RefSeq" id="WP_000738254.1">
    <property type="nucleotide sequence ID" value="NZ_MYFT01000014.1"/>
</dbReference>
<evidence type="ECO:0000313" key="2">
    <source>
        <dbReference type="EMBL" id="HAF7951415.1"/>
    </source>
</evidence>
<gene>
    <name evidence="2" type="ORF">GNB55_002761</name>
</gene>
<keyword evidence="1" id="KW-0732">Signal</keyword>
<organism evidence="2">
    <name type="scientific">Salmonella enterica subsp. enterica serovar Miami</name>
    <dbReference type="NCBI Taxonomy" id="286780"/>
    <lineage>
        <taxon>Bacteria</taxon>
        <taxon>Pseudomonadati</taxon>
        <taxon>Pseudomonadota</taxon>
        <taxon>Gammaproteobacteria</taxon>
        <taxon>Enterobacterales</taxon>
        <taxon>Enterobacteriaceae</taxon>
        <taxon>Salmonella</taxon>
    </lineage>
</organism>
<dbReference type="EMBL" id="DAAWHV010000013">
    <property type="protein sequence ID" value="HAF7951415.1"/>
    <property type="molecule type" value="Genomic_DNA"/>
</dbReference>